<comment type="subcellular location">
    <subcellularLocation>
        <location evidence="1">Virion</location>
    </subcellularLocation>
</comment>
<name>A0A0F9KXB6_9ZZZZ</name>
<dbReference type="AlphaFoldDB" id="A0A0F9KXB6"/>
<proteinExistence type="predicted"/>
<organism evidence="5">
    <name type="scientific">marine sediment metagenome</name>
    <dbReference type="NCBI Taxonomy" id="412755"/>
    <lineage>
        <taxon>unclassified sequences</taxon>
        <taxon>metagenomes</taxon>
        <taxon>ecological metagenomes</taxon>
    </lineage>
</organism>
<evidence type="ECO:0000256" key="3">
    <source>
        <dbReference type="SAM" id="MobiDB-lite"/>
    </source>
</evidence>
<evidence type="ECO:0000256" key="1">
    <source>
        <dbReference type="ARBA" id="ARBA00004328"/>
    </source>
</evidence>
<dbReference type="Gene3D" id="3.30.2320.10">
    <property type="entry name" value="hypothetical protein PF0899 domain"/>
    <property type="match status" value="1"/>
</dbReference>
<evidence type="ECO:0000259" key="4">
    <source>
        <dbReference type="Pfam" id="PF05065"/>
    </source>
</evidence>
<keyword evidence="2" id="KW-0946">Virion</keyword>
<feature type="domain" description="Phage capsid-like C-terminal" evidence="4">
    <location>
        <begin position="160"/>
        <end position="408"/>
    </location>
</feature>
<evidence type="ECO:0000313" key="5">
    <source>
        <dbReference type="EMBL" id="KKM79471.1"/>
    </source>
</evidence>
<dbReference type="SUPFAM" id="SSF56563">
    <property type="entry name" value="Major capsid protein gp5"/>
    <property type="match status" value="1"/>
</dbReference>
<comment type="caution">
    <text evidence="5">The sequence shown here is derived from an EMBL/GenBank/DDBJ whole genome shotgun (WGS) entry which is preliminary data.</text>
</comment>
<dbReference type="InterPro" id="IPR054612">
    <property type="entry name" value="Phage_capsid-like_C"/>
</dbReference>
<gene>
    <name evidence="5" type="ORF">LCGC14_1349630</name>
</gene>
<dbReference type="Pfam" id="PF05065">
    <property type="entry name" value="Phage_capsid"/>
    <property type="match status" value="1"/>
</dbReference>
<dbReference type="Gene3D" id="3.30.2400.10">
    <property type="entry name" value="Major capsid protein gp5"/>
    <property type="match status" value="1"/>
</dbReference>
<accession>A0A0F9KXB6</accession>
<dbReference type="EMBL" id="LAZR01008329">
    <property type="protein sequence ID" value="KKM79471.1"/>
    <property type="molecule type" value="Genomic_DNA"/>
</dbReference>
<feature type="compositionally biased region" description="Basic and acidic residues" evidence="3">
    <location>
        <begin position="61"/>
        <end position="83"/>
    </location>
</feature>
<dbReference type="NCBIfam" id="TIGR01554">
    <property type="entry name" value="major_cap_HK97"/>
    <property type="match status" value="1"/>
</dbReference>
<dbReference type="GO" id="GO:0044423">
    <property type="term" value="C:virion component"/>
    <property type="evidence" value="ECO:0007669"/>
    <property type="project" value="UniProtKB-KW"/>
</dbReference>
<feature type="region of interest" description="Disordered" evidence="3">
    <location>
        <begin position="61"/>
        <end position="98"/>
    </location>
</feature>
<protein>
    <recommendedName>
        <fullName evidence="4">Phage capsid-like C-terminal domain-containing protein</fullName>
    </recommendedName>
</protein>
<evidence type="ECO:0000256" key="2">
    <source>
        <dbReference type="ARBA" id="ARBA00022844"/>
    </source>
</evidence>
<reference evidence="5" key="1">
    <citation type="journal article" date="2015" name="Nature">
        <title>Complex archaea that bridge the gap between prokaryotes and eukaryotes.</title>
        <authorList>
            <person name="Spang A."/>
            <person name="Saw J.H."/>
            <person name="Jorgensen S.L."/>
            <person name="Zaremba-Niedzwiedzka K."/>
            <person name="Martijn J."/>
            <person name="Lind A.E."/>
            <person name="van Eijk R."/>
            <person name="Schleper C."/>
            <person name="Guy L."/>
            <person name="Ettema T.J."/>
        </authorList>
    </citation>
    <scope>NUCLEOTIDE SEQUENCE</scope>
</reference>
<sequence length="410" mass="44898">MKTLKEAQEAIAAKQAALAKIFEEAGPDLDMAKVTSIEGDSATKAAEIRRLNDELTDLGKERDEIQGVADAAEKSRKWREDPKGGMIHPDGGNGDDDPNKAVKSIGELWIKSDAFKAFDGHNTPVAAFKDLSVKTLFQTGAGWAPETVRGPRVELTPERRLVVADLPGLTETNQTAIKYMEETTKTPAAAETAEAGTYPEAAFELTERTTPVEKIAVWIPVTDEQFEDELRAKDYINNRLVRVLNERLDSQLLVGNGSTPNLRGILNVSGIQTQAKGADPTPDAIYKAITLVRFTGYAEPDAIVLHPNDWEPIRLLRTADGVYIWGNPSERGPERMWGLNVVVTPAETQNTGLVGAFRAFSELAMKRGIEMKVSDSHSTFFIEGKLAIRADVRCAFPVYRAKAFCTVTGL</sequence>
<dbReference type="InterPro" id="IPR024455">
    <property type="entry name" value="Phage_capsid"/>
</dbReference>